<comment type="caution">
    <text evidence="1">The sequence shown here is derived from an EMBL/GenBank/DDBJ whole genome shotgun (WGS) entry which is preliminary data.</text>
</comment>
<gene>
    <name evidence="1" type="ORF">TREVI0001_0166</name>
</gene>
<evidence type="ECO:0000313" key="1">
    <source>
        <dbReference type="EMBL" id="EEV19272.1"/>
    </source>
</evidence>
<protein>
    <submittedName>
        <fullName evidence="1">Uncharacterized protein</fullName>
    </submittedName>
</protein>
<accession>C8PTM6</accession>
<organism evidence="1 2">
    <name type="scientific">Treponema vincentii ATCC 35580</name>
    <dbReference type="NCBI Taxonomy" id="596324"/>
    <lineage>
        <taxon>Bacteria</taxon>
        <taxon>Pseudomonadati</taxon>
        <taxon>Spirochaetota</taxon>
        <taxon>Spirochaetia</taxon>
        <taxon>Spirochaetales</taxon>
        <taxon>Treponemataceae</taxon>
        <taxon>Treponema</taxon>
    </lineage>
</organism>
<sequence length="51" mass="5390">MYTAQRRDLTGAQISLLRATTPVLGRSDMLSIFRSNVLPGAKLASLSGIAA</sequence>
<dbReference type="AlphaFoldDB" id="C8PTM6"/>
<name>C8PTM6_9SPIR</name>
<dbReference type="EMBL" id="ACYH01000068">
    <property type="protein sequence ID" value="EEV19272.1"/>
    <property type="molecule type" value="Genomic_DNA"/>
</dbReference>
<reference evidence="1 2" key="1">
    <citation type="submission" date="2009-07" db="EMBL/GenBank/DDBJ databases">
        <authorList>
            <person name="Madupu R."/>
            <person name="Sebastian Y."/>
            <person name="Durkin A.S."/>
            <person name="Torralba M."/>
            <person name="Methe B."/>
            <person name="Sutton G.G."/>
            <person name="Strausberg R.L."/>
            <person name="Nelson K.E."/>
        </authorList>
    </citation>
    <scope>NUCLEOTIDE SEQUENCE [LARGE SCALE GENOMIC DNA]</scope>
    <source>
        <strain evidence="1 2">ATCC 35580</strain>
    </source>
</reference>
<proteinExistence type="predicted"/>
<dbReference type="Proteomes" id="UP000004509">
    <property type="component" value="Unassembled WGS sequence"/>
</dbReference>
<evidence type="ECO:0000313" key="2">
    <source>
        <dbReference type="Proteomes" id="UP000004509"/>
    </source>
</evidence>